<dbReference type="PANTHER" id="PTHR11749">
    <property type="entry name" value="RIBULOSE-5-PHOSPHATE-3-EPIMERASE"/>
    <property type="match status" value="1"/>
</dbReference>
<dbReference type="SUPFAM" id="SSF51366">
    <property type="entry name" value="Ribulose-phoshate binding barrel"/>
    <property type="match status" value="1"/>
</dbReference>
<dbReference type="GO" id="GO:0005975">
    <property type="term" value="P:carbohydrate metabolic process"/>
    <property type="evidence" value="ECO:0007669"/>
    <property type="project" value="InterPro"/>
</dbReference>
<dbReference type="Gene3D" id="3.20.20.70">
    <property type="entry name" value="Aldolase class I"/>
    <property type="match status" value="1"/>
</dbReference>
<keyword evidence="1" id="KW-0479">Metal-binding</keyword>
<dbReference type="GO" id="GO:0016857">
    <property type="term" value="F:racemase and epimerase activity, acting on carbohydrates and derivatives"/>
    <property type="evidence" value="ECO:0007669"/>
    <property type="project" value="InterPro"/>
</dbReference>
<protein>
    <submittedName>
        <fullName evidence="3">Ribulose-phosphate 3-epimerase</fullName>
    </submittedName>
</protein>
<keyword evidence="4" id="KW-1185">Reference proteome</keyword>
<reference evidence="3 4" key="1">
    <citation type="submission" date="2019-02" db="EMBL/GenBank/DDBJ databases">
        <title>Investigation of anaerobic lignin degradation for improved lignocellulosic biofuels.</title>
        <authorList>
            <person name="Deangelis K."/>
        </authorList>
    </citation>
    <scope>NUCLEOTIDE SEQUENCE [LARGE SCALE GENOMIC DNA]</scope>
    <source>
        <strain evidence="3 4">159R</strain>
    </source>
</reference>
<dbReference type="GO" id="GO:0046872">
    <property type="term" value="F:metal ion binding"/>
    <property type="evidence" value="ECO:0007669"/>
    <property type="project" value="UniProtKB-KW"/>
</dbReference>
<dbReference type="OrthoDB" id="5676666at2"/>
<dbReference type="InterPro" id="IPR011060">
    <property type="entry name" value="RibuloseP-bd_barrel"/>
</dbReference>
<evidence type="ECO:0000256" key="2">
    <source>
        <dbReference type="ARBA" id="ARBA00023235"/>
    </source>
</evidence>
<dbReference type="Pfam" id="PF00834">
    <property type="entry name" value="Ribul_P_3_epim"/>
    <property type="match status" value="1"/>
</dbReference>
<organism evidence="3 4">
    <name type="scientific">Sodalis ligni</name>
    <dbReference type="NCBI Taxonomy" id="2697027"/>
    <lineage>
        <taxon>Bacteria</taxon>
        <taxon>Pseudomonadati</taxon>
        <taxon>Pseudomonadota</taxon>
        <taxon>Gammaproteobacteria</taxon>
        <taxon>Enterobacterales</taxon>
        <taxon>Bruguierivoracaceae</taxon>
        <taxon>Sodalis</taxon>
    </lineage>
</organism>
<sequence>MNISASVYAADQRCIMAQLLPLLPHLESLHFDVMDGLFVPFHGLNQTLFRQLRDSVDLPIDVHLMIRHPQSWALRFAEMGARWIAFHPEACENPLALLRAIRDYKSRAYLALSPHISVSSVRHLLEEADGALILSAPPGGGDFMPEMLAKARALPAGLPVVHDGKMQRHHAGLLRNLPGDLVVMGTALFGTQ</sequence>
<dbReference type="InterPro" id="IPR013785">
    <property type="entry name" value="Aldolase_TIM"/>
</dbReference>
<accession>A0A4V2Q2N9</accession>
<comment type="caution">
    <text evidence="3">The sequence shown here is derived from an EMBL/GenBank/DDBJ whole genome shotgun (WGS) entry which is preliminary data.</text>
</comment>
<dbReference type="AlphaFoldDB" id="A0A4V2Q2N9"/>
<proteinExistence type="predicted"/>
<dbReference type="InterPro" id="IPR000056">
    <property type="entry name" value="Ribul_P_3_epim-like"/>
</dbReference>
<dbReference type="EMBL" id="SJOI01000001">
    <property type="protein sequence ID" value="TCL03548.1"/>
    <property type="molecule type" value="Genomic_DNA"/>
</dbReference>
<dbReference type="RefSeq" id="WP_132922405.1">
    <property type="nucleotide sequence ID" value="NZ_SJOI01000001.1"/>
</dbReference>
<evidence type="ECO:0000256" key="1">
    <source>
        <dbReference type="ARBA" id="ARBA00022723"/>
    </source>
</evidence>
<keyword evidence="2" id="KW-0413">Isomerase</keyword>
<dbReference type="Proteomes" id="UP000294555">
    <property type="component" value="Unassembled WGS sequence"/>
</dbReference>
<gene>
    <name evidence="3" type="ORF">EZJ58_1623</name>
</gene>
<name>A0A4V2Q2N9_9GAMM</name>
<evidence type="ECO:0000313" key="3">
    <source>
        <dbReference type="EMBL" id="TCL03548.1"/>
    </source>
</evidence>
<evidence type="ECO:0000313" key="4">
    <source>
        <dbReference type="Proteomes" id="UP000294555"/>
    </source>
</evidence>